<dbReference type="InterPro" id="IPR001926">
    <property type="entry name" value="TrpB-like_PALP"/>
</dbReference>
<protein>
    <submittedName>
        <fullName evidence="5">Threonine dehydratase</fullName>
    </submittedName>
</protein>
<proteinExistence type="predicted"/>
<organism evidence="5 6">
    <name type="scientific">Elstera litoralis</name>
    <dbReference type="NCBI Taxonomy" id="552518"/>
    <lineage>
        <taxon>Bacteria</taxon>
        <taxon>Pseudomonadati</taxon>
        <taxon>Pseudomonadota</taxon>
        <taxon>Alphaproteobacteria</taxon>
        <taxon>Rhodospirillales</taxon>
        <taxon>Rhodospirillaceae</taxon>
        <taxon>Elstera</taxon>
    </lineage>
</organism>
<evidence type="ECO:0000313" key="6">
    <source>
        <dbReference type="Proteomes" id="UP000033774"/>
    </source>
</evidence>
<evidence type="ECO:0000259" key="4">
    <source>
        <dbReference type="Pfam" id="PF00291"/>
    </source>
</evidence>
<dbReference type="SUPFAM" id="SSF53686">
    <property type="entry name" value="Tryptophan synthase beta subunit-like PLP-dependent enzymes"/>
    <property type="match status" value="1"/>
</dbReference>
<dbReference type="PATRIC" id="fig|552518.3.peg.3256"/>
<dbReference type="InterPro" id="IPR036052">
    <property type="entry name" value="TrpB-like_PALP_sf"/>
</dbReference>
<comment type="cofactor">
    <cofactor evidence="1">
        <name>pyridoxal 5'-phosphate</name>
        <dbReference type="ChEBI" id="CHEBI:597326"/>
    </cofactor>
</comment>
<dbReference type="EMBL" id="LAJY01000505">
    <property type="protein sequence ID" value="KJV08637.1"/>
    <property type="molecule type" value="Genomic_DNA"/>
</dbReference>
<dbReference type="AlphaFoldDB" id="A0A0F3IPU5"/>
<dbReference type="Gene3D" id="3.40.50.1100">
    <property type="match status" value="2"/>
</dbReference>
<keyword evidence="6" id="KW-1185">Reference proteome</keyword>
<gene>
    <name evidence="5" type="ORF">VZ95_16520</name>
</gene>
<accession>A0A0F3IPU5</accession>
<evidence type="ECO:0000256" key="1">
    <source>
        <dbReference type="ARBA" id="ARBA00001933"/>
    </source>
</evidence>
<dbReference type="GO" id="GO:0009097">
    <property type="term" value="P:isoleucine biosynthetic process"/>
    <property type="evidence" value="ECO:0007669"/>
    <property type="project" value="TreeGrafter"/>
</dbReference>
<dbReference type="OrthoDB" id="9811476at2"/>
<name>A0A0F3IPU5_9PROT</name>
<reference evidence="5 6" key="1">
    <citation type="submission" date="2015-03" db="EMBL/GenBank/DDBJ databases">
        <title>Draft genome sequence of Elstera litoralis.</title>
        <authorList>
            <person name="Rahalkar M.C."/>
            <person name="Dhakephalkar P.K."/>
            <person name="Pore S.D."/>
            <person name="Arora P."/>
            <person name="Kapse N.G."/>
            <person name="Pandit P.S."/>
        </authorList>
    </citation>
    <scope>NUCLEOTIDE SEQUENCE [LARGE SCALE GENOMIC DNA]</scope>
    <source>
        <strain evidence="5 6">Dia-1</strain>
    </source>
</reference>
<evidence type="ECO:0000256" key="2">
    <source>
        <dbReference type="ARBA" id="ARBA00022898"/>
    </source>
</evidence>
<keyword evidence="3" id="KW-0456">Lyase</keyword>
<evidence type="ECO:0000313" key="5">
    <source>
        <dbReference type="EMBL" id="KJV08637.1"/>
    </source>
</evidence>
<comment type="caution">
    <text evidence="5">The sequence shown here is derived from an EMBL/GenBank/DDBJ whole genome shotgun (WGS) entry which is preliminary data.</text>
</comment>
<sequence length="323" mass="33884">MSPHLPPPSAAGIRAAYAAIDPVFLNTPFWSHPAADAALSLPLAVKVEGLNPTRAFKGRGTDWFLAGLAPSDQLLVSASAGNFGQGLAYAARARSRRVILFAATTANPLKIEAMRRLGAEVRLEGHDFDAAKAAARTFAEQQDGLFIEDGAHPRIAEGAGTMALEMTRARLEFDTVLVPLGNGALLTGIGAWLKAERPGVRVIGIVAAAAPAMRLSWEAGHPITTANAATIADGIAVRAPVPYALACMPATVDAVWEVSEASLRAAMRFCHEYYGLVVEPAGAAGVAAALEHKGRLAGHRLATILCGSNLSETQRRDFLRDPG</sequence>
<dbReference type="Pfam" id="PF00291">
    <property type="entry name" value="PALP"/>
    <property type="match status" value="1"/>
</dbReference>
<dbReference type="GO" id="GO:0006565">
    <property type="term" value="P:L-serine catabolic process"/>
    <property type="evidence" value="ECO:0007669"/>
    <property type="project" value="TreeGrafter"/>
</dbReference>
<dbReference type="GO" id="GO:0003941">
    <property type="term" value="F:L-serine ammonia-lyase activity"/>
    <property type="evidence" value="ECO:0007669"/>
    <property type="project" value="TreeGrafter"/>
</dbReference>
<feature type="domain" description="Tryptophan synthase beta chain-like PALP" evidence="4">
    <location>
        <begin position="23"/>
        <end position="307"/>
    </location>
</feature>
<dbReference type="InterPro" id="IPR050147">
    <property type="entry name" value="Ser/Thr_Dehydratase"/>
</dbReference>
<keyword evidence="2" id="KW-0663">Pyridoxal phosphate</keyword>
<evidence type="ECO:0000256" key="3">
    <source>
        <dbReference type="ARBA" id="ARBA00023239"/>
    </source>
</evidence>
<dbReference type="PANTHER" id="PTHR48078">
    <property type="entry name" value="THREONINE DEHYDRATASE, MITOCHONDRIAL-RELATED"/>
    <property type="match status" value="1"/>
</dbReference>
<dbReference type="RefSeq" id="WP_045776835.1">
    <property type="nucleotide sequence ID" value="NZ_LAJY01000505.1"/>
</dbReference>
<dbReference type="Proteomes" id="UP000033774">
    <property type="component" value="Unassembled WGS sequence"/>
</dbReference>